<dbReference type="SUPFAM" id="SSF109604">
    <property type="entry name" value="HD-domain/PDEase-like"/>
    <property type="match status" value="1"/>
</dbReference>
<comment type="caution">
    <text evidence="1">The sequence shown here is derived from an EMBL/GenBank/DDBJ whole genome shotgun (WGS) entry which is preliminary data.</text>
</comment>
<dbReference type="Proteomes" id="UP001558613">
    <property type="component" value="Unassembled WGS sequence"/>
</dbReference>
<name>A0ABR3NYE7_9TELE</name>
<protein>
    <submittedName>
        <fullName evidence="1">Uncharacterized protein</fullName>
    </submittedName>
</protein>
<dbReference type="InterPro" id="IPR050135">
    <property type="entry name" value="dGTPase-like"/>
</dbReference>
<dbReference type="EMBL" id="JAYMGO010000001">
    <property type="protein sequence ID" value="KAL1281515.1"/>
    <property type="molecule type" value="Genomic_DNA"/>
</dbReference>
<evidence type="ECO:0000313" key="2">
    <source>
        <dbReference type="Proteomes" id="UP001558613"/>
    </source>
</evidence>
<organism evidence="1 2">
    <name type="scientific">Cirrhinus molitorella</name>
    <name type="common">mud carp</name>
    <dbReference type="NCBI Taxonomy" id="172907"/>
    <lineage>
        <taxon>Eukaryota</taxon>
        <taxon>Metazoa</taxon>
        <taxon>Chordata</taxon>
        <taxon>Craniata</taxon>
        <taxon>Vertebrata</taxon>
        <taxon>Euteleostomi</taxon>
        <taxon>Actinopterygii</taxon>
        <taxon>Neopterygii</taxon>
        <taxon>Teleostei</taxon>
        <taxon>Ostariophysi</taxon>
        <taxon>Cypriniformes</taxon>
        <taxon>Cyprinidae</taxon>
        <taxon>Labeoninae</taxon>
        <taxon>Labeonini</taxon>
        <taxon>Cirrhinus</taxon>
    </lineage>
</organism>
<proteinExistence type="predicted"/>
<dbReference type="Gene3D" id="3.30.70.2760">
    <property type="match status" value="1"/>
</dbReference>
<evidence type="ECO:0000313" key="1">
    <source>
        <dbReference type="EMBL" id="KAL1281515.1"/>
    </source>
</evidence>
<reference evidence="1 2" key="1">
    <citation type="submission" date="2023-09" db="EMBL/GenBank/DDBJ databases">
        <authorList>
            <person name="Wang M."/>
        </authorList>
    </citation>
    <scope>NUCLEOTIDE SEQUENCE [LARGE SCALE GENOMIC DNA]</scope>
    <source>
        <strain evidence="1">GT-2023</strain>
        <tissue evidence="1">Liver</tissue>
    </source>
</reference>
<sequence length="148" mass="17391">MRGLKSIYCLRVTILVGKTTILCVTTLTFSNQEELTETWKAAVEKYKPTDPTVSLNAEDFSVYVVDLDHGMKDKNPIEYVYFYSKRKPNEASAIKDYQLSSFLPKKFNEELVRVYYKRTYVNKEEEKKKVEEAEKCFQIWCDSKFGLH</sequence>
<keyword evidence="2" id="KW-1185">Reference proteome</keyword>
<accession>A0ABR3NYE7</accession>
<dbReference type="PANTHER" id="PTHR11373:SF4">
    <property type="entry name" value="DEOXYNUCLEOSIDE TRIPHOSPHATE TRIPHOSPHOHYDROLASE SAMHD1"/>
    <property type="match status" value="1"/>
</dbReference>
<dbReference type="PANTHER" id="PTHR11373">
    <property type="entry name" value="DEOXYNUCLEOSIDE TRIPHOSPHATE TRIPHOSPHOHYDROLASE"/>
    <property type="match status" value="1"/>
</dbReference>
<gene>
    <name evidence="1" type="ORF">QQF64_000318</name>
</gene>